<accession>A0A0J1IJY5</accession>
<evidence type="ECO:0000313" key="1">
    <source>
        <dbReference type="EMBL" id="KLV26207.1"/>
    </source>
</evidence>
<dbReference type="Proteomes" id="UP000036045">
    <property type="component" value="Unassembled WGS sequence"/>
</dbReference>
<proteinExistence type="predicted"/>
<dbReference type="AlphaFoldDB" id="A0A0J1IJY5"/>
<dbReference type="OrthoDB" id="2991493at2"/>
<keyword evidence="2" id="KW-1185">Reference proteome</keyword>
<protein>
    <submittedName>
        <fullName evidence="1">Uncharacterized protein</fullName>
    </submittedName>
</protein>
<evidence type="ECO:0000313" key="2">
    <source>
        <dbReference type="Proteomes" id="UP000036045"/>
    </source>
</evidence>
<gene>
    <name evidence="1" type="ORF">ABW02_12680</name>
</gene>
<reference evidence="1 2" key="1">
    <citation type="submission" date="2015-05" db="EMBL/GenBank/DDBJ databases">
        <title>Whole genome sequence and identification of bacterial endophytes from Costus igneus.</title>
        <authorList>
            <person name="Lee Y.P."/>
            <person name="Gan H.M."/>
            <person name="Eng W."/>
            <person name="Wheatley M.S."/>
            <person name="Caraballo A."/>
            <person name="Polter S."/>
            <person name="Savka M.A."/>
            <person name="Hudson A.O."/>
        </authorList>
    </citation>
    <scope>NUCLEOTIDE SEQUENCE [LARGE SCALE GENOMIC DNA]</scope>
    <source>
        <strain evidence="1 2">RIT379</strain>
    </source>
</reference>
<dbReference type="RefSeq" id="WP_047942510.1">
    <property type="nucleotide sequence ID" value="NZ_LDPH01000010.1"/>
</dbReference>
<comment type="caution">
    <text evidence="1">The sequence shown here is derived from an EMBL/GenBank/DDBJ whole genome shotgun (WGS) entry which is preliminary data.</text>
</comment>
<organism evidence="1 2">
    <name type="scientific">Niallia circulans</name>
    <name type="common">Bacillus circulans</name>
    <dbReference type="NCBI Taxonomy" id="1397"/>
    <lineage>
        <taxon>Bacteria</taxon>
        <taxon>Bacillati</taxon>
        <taxon>Bacillota</taxon>
        <taxon>Bacilli</taxon>
        <taxon>Bacillales</taxon>
        <taxon>Bacillaceae</taxon>
        <taxon>Niallia</taxon>
    </lineage>
</organism>
<name>A0A0J1IJY5_NIACI</name>
<sequence length="60" mass="6770">MKKKLSALLEVRKIIALSVILLFIILSLKNALQTDFIQTVIVTIVSFYFAKSTALDKTKE</sequence>
<dbReference type="EMBL" id="LDPH01000010">
    <property type="protein sequence ID" value="KLV26207.1"/>
    <property type="molecule type" value="Genomic_DNA"/>
</dbReference>
<dbReference type="PATRIC" id="fig|1397.4.peg.644"/>